<proteinExistence type="predicted"/>
<reference evidence="4" key="1">
    <citation type="journal article" date="2017" name="Gigascience">
        <title>The genome draft of coconut (Cocos nucifera).</title>
        <authorList>
            <person name="Xiao Y."/>
            <person name="Xu P."/>
            <person name="Fan H."/>
            <person name="Baudouin L."/>
            <person name="Xia W."/>
            <person name="Bocs S."/>
            <person name="Xu J."/>
            <person name="Li Q."/>
            <person name="Guo A."/>
            <person name="Zhou L."/>
            <person name="Li J."/>
            <person name="Wu Y."/>
            <person name="Ma Z."/>
            <person name="Armero A."/>
            <person name="Issali A.E."/>
            <person name="Liu N."/>
            <person name="Peng M."/>
            <person name="Yang Y."/>
        </authorList>
    </citation>
    <scope>NUCLEOTIDE SEQUENCE</scope>
    <source>
        <tissue evidence="4">Spear leaf of Hainan Tall coconut</tissue>
    </source>
</reference>
<comment type="caution">
    <text evidence="4">The sequence shown here is derived from an EMBL/GenBank/DDBJ whole genome shotgun (WGS) entry which is preliminary data.</text>
</comment>
<keyword evidence="2" id="KW-0479">Metal-binding</keyword>
<evidence type="ECO:0000313" key="4">
    <source>
        <dbReference type="EMBL" id="KAG1359306.1"/>
    </source>
</evidence>
<dbReference type="OrthoDB" id="771223at2759"/>
<dbReference type="Gene3D" id="1.10.600.10">
    <property type="entry name" value="Farnesyl Diphosphate Synthase"/>
    <property type="match status" value="2"/>
</dbReference>
<evidence type="ECO:0000313" key="5">
    <source>
        <dbReference type="Proteomes" id="UP000797356"/>
    </source>
</evidence>
<reference evidence="4" key="2">
    <citation type="submission" date="2019-07" db="EMBL/GenBank/DDBJ databases">
        <authorList>
            <person name="Yang Y."/>
            <person name="Bocs S."/>
            <person name="Baudouin L."/>
        </authorList>
    </citation>
    <scope>NUCLEOTIDE SEQUENCE</scope>
    <source>
        <tissue evidence="4">Spear leaf of Hainan Tall coconut</tissue>
    </source>
</reference>
<sequence>MVAAAASHRQGHWASIEADIRTHLLQSLPTTPLPVVVKPMHHMINSAVPKPIAPVLCLTACELVGGQRTEAMDAACALHLMHALVRSRARFHPVLGLRAENKSSSPFSDGVLLMTGDGLVSFGFELVARSESSEPSRVLKVILEIAEAIGAAGTAEGLNMVADGATAVEKVCEKTDARLSACGAVCGAILGGAGDEAVERLRRFGLYVGMMHGLLCTEGSSEAAEEFRSLARSELKGFEEGKLDEVRGLVDWWYEQGAVAAVEAARE</sequence>
<dbReference type="GO" id="GO:0004659">
    <property type="term" value="F:prenyltransferase activity"/>
    <property type="evidence" value="ECO:0007669"/>
    <property type="project" value="TreeGrafter"/>
</dbReference>
<dbReference type="PANTHER" id="PTHR43281">
    <property type="entry name" value="FARNESYL DIPHOSPHATE SYNTHASE"/>
    <property type="match status" value="1"/>
</dbReference>
<keyword evidence="3" id="KW-0460">Magnesium</keyword>
<dbReference type="Proteomes" id="UP000797356">
    <property type="component" value="Chromosome 8"/>
</dbReference>
<dbReference type="SUPFAM" id="SSF48576">
    <property type="entry name" value="Terpenoid synthases"/>
    <property type="match status" value="1"/>
</dbReference>
<dbReference type="EMBL" id="CM017879">
    <property type="protein sequence ID" value="KAG1359306.1"/>
    <property type="molecule type" value="Genomic_DNA"/>
</dbReference>
<organism evidence="4 5">
    <name type="scientific">Cocos nucifera</name>
    <name type="common">Coconut palm</name>
    <dbReference type="NCBI Taxonomy" id="13894"/>
    <lineage>
        <taxon>Eukaryota</taxon>
        <taxon>Viridiplantae</taxon>
        <taxon>Streptophyta</taxon>
        <taxon>Embryophyta</taxon>
        <taxon>Tracheophyta</taxon>
        <taxon>Spermatophyta</taxon>
        <taxon>Magnoliopsida</taxon>
        <taxon>Liliopsida</taxon>
        <taxon>Arecaceae</taxon>
        <taxon>Arecoideae</taxon>
        <taxon>Cocoseae</taxon>
        <taxon>Attaleinae</taxon>
        <taxon>Cocos</taxon>
    </lineage>
</organism>
<dbReference type="PANTHER" id="PTHR43281:SF6">
    <property type="entry name" value="HETERODIMERIC GERANYLGERANYL PYROPHOSPHATE SYNTHASE SMALL SUBUNIT, CHLOROPLASTIC-LIKE"/>
    <property type="match status" value="1"/>
</dbReference>
<accession>A0A8K0N6B3</accession>
<comment type="cofactor">
    <cofactor evidence="1">
        <name>Mg(2+)</name>
        <dbReference type="ChEBI" id="CHEBI:18420"/>
    </cofactor>
</comment>
<evidence type="ECO:0000256" key="1">
    <source>
        <dbReference type="ARBA" id="ARBA00001946"/>
    </source>
</evidence>
<name>A0A8K0N6B3_COCNU</name>
<evidence type="ECO:0000256" key="3">
    <source>
        <dbReference type="ARBA" id="ARBA00022842"/>
    </source>
</evidence>
<gene>
    <name evidence="4" type="ORF">COCNU_08G007520</name>
</gene>
<dbReference type="GO" id="GO:0046872">
    <property type="term" value="F:metal ion binding"/>
    <property type="evidence" value="ECO:0007669"/>
    <property type="project" value="UniProtKB-KW"/>
</dbReference>
<protein>
    <submittedName>
        <fullName evidence="4">Putative heterodimeric geranylgeranyl pyrophosphate synthase small subunit, chloroplastic</fullName>
    </submittedName>
</protein>
<dbReference type="AlphaFoldDB" id="A0A8K0N6B3"/>
<dbReference type="InterPro" id="IPR008949">
    <property type="entry name" value="Isoprenoid_synthase_dom_sf"/>
</dbReference>
<evidence type="ECO:0000256" key="2">
    <source>
        <dbReference type="ARBA" id="ARBA00022723"/>
    </source>
</evidence>
<keyword evidence="5" id="KW-1185">Reference proteome</keyword>